<comment type="caution">
    <text evidence="2">The sequence shown here is derived from an EMBL/GenBank/DDBJ whole genome shotgun (WGS) entry which is preliminary data.</text>
</comment>
<gene>
    <name evidence="2" type="ORF">HX871_18315</name>
</gene>
<sequence length="202" mass="22157">MKQQDACINKEITQVKHYASVAKKRICDDLTSLPFLFIWSTLICLMLDRATDEKVNAYLEETFNEGIGLRTILGMLMLSMLLTGVAWLIRPARDNLLYKLLLAPVGAARSACMTTLAFVMGLTFAIAITPDLDRAGGMLASLGILVALWLMLNALEVLATEASNNREKEYKWACIALGALITLGGLAIVYLLYCQIQSGHVA</sequence>
<feature type="transmembrane region" description="Helical" evidence="1">
    <location>
        <begin position="30"/>
        <end position="47"/>
    </location>
</feature>
<feature type="transmembrane region" description="Helical" evidence="1">
    <location>
        <begin position="170"/>
        <end position="193"/>
    </location>
</feature>
<accession>A0ABX2QX45</accession>
<reference evidence="2 3" key="1">
    <citation type="submission" date="2020-04" db="EMBL/GenBank/DDBJ databases">
        <title>Molecular characterization of pseudomonads from Agaricus bisporus reveal novel blotch 2 pathogens in Western Europe.</title>
        <authorList>
            <person name="Taparia T."/>
            <person name="Krijger M."/>
            <person name="Haynes E."/>
            <person name="Elpinstone J.G."/>
            <person name="Noble R."/>
            <person name="Van Der Wolf J."/>
        </authorList>
    </citation>
    <scope>NUCLEOTIDE SEQUENCE [LARGE SCALE GENOMIC DNA]</scope>
    <source>
        <strain evidence="2 3">P7774</strain>
    </source>
</reference>
<evidence type="ECO:0000256" key="1">
    <source>
        <dbReference type="SAM" id="Phobius"/>
    </source>
</evidence>
<feature type="transmembrane region" description="Helical" evidence="1">
    <location>
        <begin position="67"/>
        <end position="89"/>
    </location>
</feature>
<keyword evidence="3" id="KW-1185">Reference proteome</keyword>
<keyword evidence="1" id="KW-1133">Transmembrane helix</keyword>
<evidence type="ECO:0008006" key="4">
    <source>
        <dbReference type="Google" id="ProtNLM"/>
    </source>
</evidence>
<feature type="transmembrane region" description="Helical" evidence="1">
    <location>
        <begin position="101"/>
        <end position="129"/>
    </location>
</feature>
<proteinExistence type="predicted"/>
<keyword evidence="1" id="KW-0812">Transmembrane</keyword>
<organism evidence="2 3">
    <name type="scientific">Pseudomonas reactans</name>
    <dbReference type="NCBI Taxonomy" id="117680"/>
    <lineage>
        <taxon>Bacteria</taxon>
        <taxon>Pseudomonadati</taxon>
        <taxon>Pseudomonadota</taxon>
        <taxon>Gammaproteobacteria</taxon>
        <taxon>Pseudomonadales</taxon>
        <taxon>Pseudomonadaceae</taxon>
        <taxon>Pseudomonas</taxon>
    </lineage>
</organism>
<evidence type="ECO:0000313" key="3">
    <source>
        <dbReference type="Proteomes" id="UP000572863"/>
    </source>
</evidence>
<name>A0ABX2QX45_9PSED</name>
<dbReference type="Proteomes" id="UP000572863">
    <property type="component" value="Unassembled WGS sequence"/>
</dbReference>
<protein>
    <recommendedName>
        <fullName evidence="4">Yip1 domain-containing protein</fullName>
    </recommendedName>
</protein>
<dbReference type="EMBL" id="JACARY010000038">
    <property type="protein sequence ID" value="NWD96382.1"/>
    <property type="molecule type" value="Genomic_DNA"/>
</dbReference>
<keyword evidence="1" id="KW-0472">Membrane</keyword>
<evidence type="ECO:0000313" key="2">
    <source>
        <dbReference type="EMBL" id="NWD96382.1"/>
    </source>
</evidence>
<feature type="transmembrane region" description="Helical" evidence="1">
    <location>
        <begin position="135"/>
        <end position="158"/>
    </location>
</feature>
<dbReference type="RefSeq" id="WP_016979946.1">
    <property type="nucleotide sequence ID" value="NZ_JACAQM010000001.1"/>
</dbReference>